<sequence>MAEDVKNLSKISGTTERWPLVVLAVGLVLLVPALVGVPQFIFSAKRGILVIGDWFLLPGMIVTFQVVVGWILVFVGAIGRAVTKDKYVIPQPISSIWRSLAAIAGFFLIVAALFWSLFVVVFSVPDAKGVVRMEPKSESGCQIVLVVEQVLVATNSTYYVKKPQSWFLEPIGMGPSDRYAFGVLEGNYQVAWQGEQANVTFGMNYGGTKQLTDTLRCH</sequence>
<keyword evidence="1" id="KW-0812">Transmembrane</keyword>
<dbReference type="RefSeq" id="WP_071164675.1">
    <property type="nucleotide sequence ID" value="NZ_CP017812.1"/>
</dbReference>
<proteinExistence type="predicted"/>
<reference evidence="2 3" key="1">
    <citation type="submission" date="2016-10" db="EMBL/GenBank/DDBJ databases">
        <title>Actinomyces aegypiusis sp. nov., isolated from the Aegypius monachus in Qinghai Tibet Plateau China.</title>
        <authorList>
            <person name="Wang Y."/>
        </authorList>
    </citation>
    <scope>NUCLEOTIDE SEQUENCE [LARGE SCALE GENOMIC DNA]</scope>
    <source>
        <strain evidence="2 3">VUL4_3</strain>
    </source>
</reference>
<dbReference type="Proteomes" id="UP000176288">
    <property type="component" value="Chromosome"/>
</dbReference>
<evidence type="ECO:0000313" key="2">
    <source>
        <dbReference type="EMBL" id="AOZ73212.1"/>
    </source>
</evidence>
<name>A0A1D9MLP0_9ACTO</name>
<feature type="transmembrane region" description="Helical" evidence="1">
    <location>
        <begin position="99"/>
        <end position="124"/>
    </location>
</feature>
<protein>
    <submittedName>
        <fullName evidence="2">Uncharacterized protein</fullName>
    </submittedName>
</protein>
<dbReference type="AlphaFoldDB" id="A0A1D9MLP0"/>
<evidence type="ECO:0000256" key="1">
    <source>
        <dbReference type="SAM" id="Phobius"/>
    </source>
</evidence>
<organism evidence="2 3">
    <name type="scientific">Boudabousia tangfeifanii</name>
    <dbReference type="NCBI Taxonomy" id="1912795"/>
    <lineage>
        <taxon>Bacteria</taxon>
        <taxon>Bacillati</taxon>
        <taxon>Actinomycetota</taxon>
        <taxon>Actinomycetes</taxon>
        <taxon>Actinomycetales</taxon>
        <taxon>Actinomycetaceae</taxon>
        <taxon>Boudabousia</taxon>
    </lineage>
</organism>
<gene>
    <name evidence="2" type="ORF">BK816_07835</name>
</gene>
<keyword evidence="3" id="KW-1185">Reference proteome</keyword>
<dbReference type="KEGG" id="avu:BK816_07835"/>
<keyword evidence="1" id="KW-0472">Membrane</keyword>
<dbReference type="EMBL" id="CP017812">
    <property type="protein sequence ID" value="AOZ73212.1"/>
    <property type="molecule type" value="Genomic_DNA"/>
</dbReference>
<evidence type="ECO:0000313" key="3">
    <source>
        <dbReference type="Proteomes" id="UP000176288"/>
    </source>
</evidence>
<feature type="transmembrane region" description="Helical" evidence="1">
    <location>
        <begin position="20"/>
        <end position="42"/>
    </location>
</feature>
<accession>A0A1D9MLP0</accession>
<feature type="transmembrane region" description="Helical" evidence="1">
    <location>
        <begin position="54"/>
        <end position="79"/>
    </location>
</feature>
<keyword evidence="1" id="KW-1133">Transmembrane helix</keyword>